<evidence type="ECO:0000313" key="2">
    <source>
        <dbReference type="EMBL" id="CAH9094439.1"/>
    </source>
</evidence>
<feature type="compositionally biased region" description="Basic and acidic residues" evidence="1">
    <location>
        <begin position="155"/>
        <end position="167"/>
    </location>
</feature>
<protein>
    <submittedName>
        <fullName evidence="2">Uncharacterized protein</fullName>
    </submittedName>
</protein>
<evidence type="ECO:0000256" key="1">
    <source>
        <dbReference type="SAM" id="MobiDB-lite"/>
    </source>
</evidence>
<comment type="caution">
    <text evidence="2">The sequence shown here is derived from an EMBL/GenBank/DDBJ whole genome shotgun (WGS) entry which is preliminary data.</text>
</comment>
<dbReference type="Proteomes" id="UP001152484">
    <property type="component" value="Unassembled WGS sequence"/>
</dbReference>
<name>A0A9P0Z9C8_CUSEU</name>
<sequence>MDGDETDFSPATLPRDTTSALVDFFRIWWPEQFGEKGYAEREHDGEPAAVAELDGEPAAAAELDGEPAAATELDGEPAAAAEFDGEPAPAAMDEVPKLAGLCAKSAVSSLAGWEDRALGCRALLACGSRKENTQQEKNVHFGSEKNARKGALGHNKSEEKNHSLLLC</sequence>
<feature type="region of interest" description="Disordered" evidence="1">
    <location>
        <begin position="130"/>
        <end position="167"/>
    </location>
</feature>
<accession>A0A9P0Z9C8</accession>
<reference evidence="2" key="1">
    <citation type="submission" date="2022-07" db="EMBL/GenBank/DDBJ databases">
        <authorList>
            <person name="Macas J."/>
            <person name="Novak P."/>
            <person name="Neumann P."/>
        </authorList>
    </citation>
    <scope>NUCLEOTIDE SEQUENCE</scope>
</reference>
<evidence type="ECO:0000313" key="3">
    <source>
        <dbReference type="Proteomes" id="UP001152484"/>
    </source>
</evidence>
<keyword evidence="3" id="KW-1185">Reference proteome</keyword>
<feature type="compositionally biased region" description="Basic and acidic residues" evidence="1">
    <location>
        <begin position="130"/>
        <end position="147"/>
    </location>
</feature>
<organism evidence="2 3">
    <name type="scientific">Cuscuta europaea</name>
    <name type="common">European dodder</name>
    <dbReference type="NCBI Taxonomy" id="41803"/>
    <lineage>
        <taxon>Eukaryota</taxon>
        <taxon>Viridiplantae</taxon>
        <taxon>Streptophyta</taxon>
        <taxon>Embryophyta</taxon>
        <taxon>Tracheophyta</taxon>
        <taxon>Spermatophyta</taxon>
        <taxon>Magnoliopsida</taxon>
        <taxon>eudicotyledons</taxon>
        <taxon>Gunneridae</taxon>
        <taxon>Pentapetalae</taxon>
        <taxon>asterids</taxon>
        <taxon>lamiids</taxon>
        <taxon>Solanales</taxon>
        <taxon>Convolvulaceae</taxon>
        <taxon>Cuscuteae</taxon>
        <taxon>Cuscuta</taxon>
        <taxon>Cuscuta subgen. Cuscuta</taxon>
    </lineage>
</organism>
<dbReference type="AlphaFoldDB" id="A0A9P0Z9C8"/>
<dbReference type="EMBL" id="CAMAPE010000031">
    <property type="protein sequence ID" value="CAH9094439.1"/>
    <property type="molecule type" value="Genomic_DNA"/>
</dbReference>
<gene>
    <name evidence="2" type="ORF">CEURO_LOCUS12741</name>
</gene>
<proteinExistence type="predicted"/>